<evidence type="ECO:0000256" key="3">
    <source>
        <dbReference type="ARBA" id="ARBA00023002"/>
    </source>
</evidence>
<dbReference type="PROSITE" id="PS50934">
    <property type="entry name" value="SWIRM"/>
    <property type="match status" value="1"/>
</dbReference>
<dbReference type="Pfam" id="PF04433">
    <property type="entry name" value="SWIRM"/>
    <property type="match status" value="1"/>
</dbReference>
<dbReference type="Proteomes" id="UP001497623">
    <property type="component" value="Unassembled WGS sequence"/>
</dbReference>
<dbReference type="Pfam" id="PF01593">
    <property type="entry name" value="Amino_oxidase"/>
    <property type="match status" value="1"/>
</dbReference>
<gene>
    <name evidence="6" type="ORF">MNOR_LOCUS5468</name>
</gene>
<dbReference type="Gene3D" id="3.50.50.60">
    <property type="entry name" value="FAD/NAD(P)-binding domain"/>
    <property type="match status" value="1"/>
</dbReference>
<dbReference type="InterPro" id="IPR009057">
    <property type="entry name" value="Homeodomain-like_sf"/>
</dbReference>
<protein>
    <recommendedName>
        <fullName evidence="5">SWIRM domain-containing protein</fullName>
    </recommendedName>
</protein>
<dbReference type="EMBL" id="CAXKWB010002112">
    <property type="protein sequence ID" value="CAL4066221.1"/>
    <property type="molecule type" value="Genomic_DNA"/>
</dbReference>
<evidence type="ECO:0000259" key="5">
    <source>
        <dbReference type="PROSITE" id="PS50934"/>
    </source>
</evidence>
<reference evidence="6 7" key="1">
    <citation type="submission" date="2024-05" db="EMBL/GenBank/DDBJ databases">
        <authorList>
            <person name="Wallberg A."/>
        </authorList>
    </citation>
    <scope>NUCLEOTIDE SEQUENCE [LARGE SCALE GENOMIC DNA]</scope>
</reference>
<dbReference type="FunFam" id="3.50.50.60:FF:000029">
    <property type="entry name" value="Lysine-specific histone demethylase"/>
    <property type="match status" value="1"/>
</dbReference>
<dbReference type="InterPro" id="IPR002937">
    <property type="entry name" value="Amino_oxidase"/>
</dbReference>
<dbReference type="FunFam" id="1.10.10.10:FF:000064">
    <property type="entry name" value="Lysine-specific histone demethylase 1A"/>
    <property type="match status" value="1"/>
</dbReference>
<dbReference type="InterPro" id="IPR007526">
    <property type="entry name" value="SWIRM"/>
</dbReference>
<keyword evidence="3" id="KW-0560">Oxidoreductase</keyword>
<dbReference type="GO" id="GO:0050660">
    <property type="term" value="F:flavin adenine dinucleotide binding"/>
    <property type="evidence" value="ECO:0007669"/>
    <property type="project" value="TreeGrafter"/>
</dbReference>
<comment type="caution">
    <text evidence="6">The sequence shown here is derived from an EMBL/GenBank/DDBJ whole genome shotgun (WGS) entry which is preliminary data.</text>
</comment>
<keyword evidence="7" id="KW-1185">Reference proteome</keyword>
<dbReference type="PANTHER" id="PTHR10742:SF386">
    <property type="entry name" value="LYSINE-SPECIFIC HISTONE DEMETHYLASE 1A"/>
    <property type="match status" value="1"/>
</dbReference>
<dbReference type="InterPro" id="IPR036388">
    <property type="entry name" value="WH-like_DNA-bd_sf"/>
</dbReference>
<feature type="domain" description="SWIRM" evidence="5">
    <location>
        <begin position="77"/>
        <end position="176"/>
    </location>
</feature>
<comment type="subcellular location">
    <subcellularLocation>
        <location evidence="1">Nucleus</location>
    </subcellularLocation>
</comment>
<dbReference type="GO" id="GO:0005634">
    <property type="term" value="C:nucleus"/>
    <property type="evidence" value="ECO:0007669"/>
    <property type="project" value="UniProtKB-SubCell"/>
</dbReference>
<feature type="non-terminal residue" evidence="6">
    <location>
        <position position="351"/>
    </location>
</feature>
<dbReference type="InterPro" id="IPR050281">
    <property type="entry name" value="Flavin_monoamine_oxidase"/>
</dbReference>
<comment type="similarity">
    <text evidence="2">Belongs to the flavin monoamine oxidase family.</text>
</comment>
<evidence type="ECO:0000313" key="7">
    <source>
        <dbReference type="Proteomes" id="UP001497623"/>
    </source>
</evidence>
<dbReference type="SUPFAM" id="SSF46689">
    <property type="entry name" value="Homeodomain-like"/>
    <property type="match status" value="1"/>
</dbReference>
<dbReference type="Gene3D" id="1.10.10.10">
    <property type="entry name" value="Winged helix-like DNA-binding domain superfamily/Winged helix DNA-binding domain"/>
    <property type="match status" value="1"/>
</dbReference>
<dbReference type="PANTHER" id="PTHR10742">
    <property type="entry name" value="FLAVIN MONOAMINE OXIDASE"/>
    <property type="match status" value="1"/>
</dbReference>
<accession>A0AAV2PXM9</accession>
<sequence length="351" mass="39288">MENKDSVGTGIKRPAEALDDDDSRKGKKKRGKNEQDEDEAAPGDVVKEEVKAEEKETKDIKDLKDDLEGEDDPTVGLEGAAFASRMPSDKLTTLEGSLFHDIANAPQATRQLFLHIRNRFLQMWLASPLQELTYENALHDLEAPFDSDTRLASRIHAYLQRHGFINYGVVKRVKPLPVKKHGTIIVIGAGIAGLGAAQQLMSFGFEVLVLEARDRVGGRIATFRKGPYIADLGAMVVTGLGGNPVNVLSKQINMELIRIKQKCPLYESNGNTVLKDKDEMVEREFNRLLEATSYLSHQLDFNYIDGRPISLGEALEWVINLQDKNVKEKQVSHWKTVVKLQEKLKTVMNKV</sequence>
<dbReference type="SUPFAM" id="SSF51905">
    <property type="entry name" value="FAD/NAD(P)-binding domain"/>
    <property type="match status" value="1"/>
</dbReference>
<dbReference type="GO" id="GO:0003682">
    <property type="term" value="F:chromatin binding"/>
    <property type="evidence" value="ECO:0007669"/>
    <property type="project" value="TreeGrafter"/>
</dbReference>
<feature type="region of interest" description="Disordered" evidence="4">
    <location>
        <begin position="1"/>
        <end position="72"/>
    </location>
</feature>
<evidence type="ECO:0000256" key="1">
    <source>
        <dbReference type="ARBA" id="ARBA00004123"/>
    </source>
</evidence>
<dbReference type="GO" id="GO:0140682">
    <property type="term" value="F:FAD-dependent H3K4me/H3K4me3 demethylase activity"/>
    <property type="evidence" value="ECO:0007669"/>
    <property type="project" value="UniProtKB-ARBA"/>
</dbReference>
<dbReference type="AlphaFoldDB" id="A0AAV2PXM9"/>
<dbReference type="Gene3D" id="1.10.287.80">
    <property type="entry name" value="ATP synthase, gamma subunit, helix hairpin domain"/>
    <property type="match status" value="1"/>
</dbReference>
<name>A0AAV2PXM9_MEGNR</name>
<evidence type="ECO:0000313" key="6">
    <source>
        <dbReference type="EMBL" id="CAL4066221.1"/>
    </source>
</evidence>
<proteinExistence type="inferred from homology"/>
<feature type="compositionally biased region" description="Basic and acidic residues" evidence="4">
    <location>
        <begin position="45"/>
        <end position="66"/>
    </location>
</feature>
<evidence type="ECO:0000256" key="4">
    <source>
        <dbReference type="SAM" id="MobiDB-lite"/>
    </source>
</evidence>
<evidence type="ECO:0000256" key="2">
    <source>
        <dbReference type="ARBA" id="ARBA00005995"/>
    </source>
</evidence>
<organism evidence="6 7">
    <name type="scientific">Meganyctiphanes norvegica</name>
    <name type="common">Northern krill</name>
    <name type="synonym">Thysanopoda norvegica</name>
    <dbReference type="NCBI Taxonomy" id="48144"/>
    <lineage>
        <taxon>Eukaryota</taxon>
        <taxon>Metazoa</taxon>
        <taxon>Ecdysozoa</taxon>
        <taxon>Arthropoda</taxon>
        <taxon>Crustacea</taxon>
        <taxon>Multicrustacea</taxon>
        <taxon>Malacostraca</taxon>
        <taxon>Eumalacostraca</taxon>
        <taxon>Eucarida</taxon>
        <taxon>Euphausiacea</taxon>
        <taxon>Euphausiidae</taxon>
        <taxon>Meganyctiphanes</taxon>
    </lineage>
</organism>
<dbReference type="InterPro" id="IPR036188">
    <property type="entry name" value="FAD/NAD-bd_sf"/>
</dbReference>